<sequence>MGAEDADLRGESGRHLPRLRLDELLGELQVRIDAVRGTRDRLHSLLEAVLSVGRELDLPQVLRSIVEAAVVLVDAEYGALGVIGGDRKLSEFLTVGIDEERRARIGALPSGHGLLGELIRHPVPLRLPELSEHPESYGFPAHHPPMHSFLGVPIRVRDEVFGNLYLTEKRNEREFDAEDESVLSTLAVAAGVAIENARLYEETRLRERWQRASGKVTSVLLTGAPSAEVLELIVDEARKIVSADMGMIAEGVPGEEALRPALAVGLGAEQRGGLVMSTRDGFVGAALSSAEPVVSADIAHDGRASEGEAQWAGLGPVVAVPLGISGKARGVLLLGRVQGGAPFGDAVTGPLLGFADQAALALELAERRRDAEQIALLQDRDRIARDLHDLAIQRLFAAGMTLQSVQRFMEHAEGMERLTRTVDDLDETIKIIRSTIFGLRTHGGSGREGNGLRGRVSEAVTASTTSFGFPPALRIEGLVETDVPGDIADHAVAVLGEALSNAARHSGARAVDVRLHCAGGELTLTVTDDGCGLPSDVRRSGLKNMEERAVALKGALTLGERPEGGGTRLVWQVPVGAPSAGPGPGPAND</sequence>
<reference evidence="7" key="1">
    <citation type="journal article" date="2019" name="Int. J. Syst. Evol. Microbiol.">
        <title>The Global Catalogue of Microorganisms (GCM) 10K type strain sequencing project: providing services to taxonomists for standard genome sequencing and annotation.</title>
        <authorList>
            <consortium name="The Broad Institute Genomics Platform"/>
            <consortium name="The Broad Institute Genome Sequencing Center for Infectious Disease"/>
            <person name="Wu L."/>
            <person name="Ma J."/>
        </authorList>
    </citation>
    <scope>NUCLEOTIDE SEQUENCE [LARGE SCALE GENOMIC DNA]</scope>
    <source>
        <strain evidence="7">CGMCC 4.7020</strain>
    </source>
</reference>
<dbReference type="Gene3D" id="1.20.5.1930">
    <property type="match status" value="1"/>
</dbReference>
<evidence type="ECO:0000259" key="4">
    <source>
        <dbReference type="SMART" id="SM00065"/>
    </source>
</evidence>
<accession>A0ABW3XML5</accession>
<evidence type="ECO:0000313" key="6">
    <source>
        <dbReference type="EMBL" id="MFD1310836.1"/>
    </source>
</evidence>
<dbReference type="InterPro" id="IPR029016">
    <property type="entry name" value="GAF-like_dom_sf"/>
</dbReference>
<dbReference type="InterPro" id="IPR036890">
    <property type="entry name" value="HATPase_C_sf"/>
</dbReference>
<keyword evidence="3" id="KW-0902">Two-component regulatory system</keyword>
<dbReference type="PANTHER" id="PTHR24421:SF56">
    <property type="entry name" value="OXYGEN SENSOR HISTIDINE KINASE RESPONSE REGULATOR DOST"/>
    <property type="match status" value="1"/>
</dbReference>
<dbReference type="InterPro" id="IPR003018">
    <property type="entry name" value="GAF"/>
</dbReference>
<comment type="caution">
    <text evidence="6">The sequence shown here is derived from an EMBL/GenBank/DDBJ whole genome shotgun (WGS) entry which is preliminary data.</text>
</comment>
<evidence type="ECO:0000256" key="2">
    <source>
        <dbReference type="ARBA" id="ARBA00022777"/>
    </source>
</evidence>
<dbReference type="EMBL" id="JBHTMM010000061">
    <property type="protein sequence ID" value="MFD1310836.1"/>
    <property type="molecule type" value="Genomic_DNA"/>
</dbReference>
<evidence type="ECO:0000256" key="1">
    <source>
        <dbReference type="ARBA" id="ARBA00022679"/>
    </source>
</evidence>
<dbReference type="InterPro" id="IPR011712">
    <property type="entry name" value="Sig_transdc_His_kin_sub3_dim/P"/>
</dbReference>
<dbReference type="PANTHER" id="PTHR24421">
    <property type="entry name" value="NITRATE/NITRITE SENSOR PROTEIN NARX-RELATED"/>
    <property type="match status" value="1"/>
</dbReference>
<dbReference type="SUPFAM" id="SSF55874">
    <property type="entry name" value="ATPase domain of HSP90 chaperone/DNA topoisomerase II/histidine kinase"/>
    <property type="match status" value="1"/>
</dbReference>
<dbReference type="SMART" id="SM00065">
    <property type="entry name" value="GAF"/>
    <property type="match status" value="2"/>
</dbReference>
<evidence type="ECO:0000313" key="7">
    <source>
        <dbReference type="Proteomes" id="UP001597058"/>
    </source>
</evidence>
<feature type="domain" description="Histidine kinase/HSP90-like ATPase" evidence="5">
    <location>
        <begin position="486"/>
        <end position="577"/>
    </location>
</feature>
<gene>
    <name evidence="6" type="ORF">ACFQ5X_34015</name>
</gene>
<keyword evidence="7" id="KW-1185">Reference proteome</keyword>
<evidence type="ECO:0000259" key="5">
    <source>
        <dbReference type="SMART" id="SM00387"/>
    </source>
</evidence>
<keyword evidence="1" id="KW-0808">Transferase</keyword>
<dbReference type="Pfam" id="PF07730">
    <property type="entry name" value="HisKA_3"/>
    <property type="match status" value="1"/>
</dbReference>
<dbReference type="Gene3D" id="3.30.565.10">
    <property type="entry name" value="Histidine kinase-like ATPase, C-terminal domain"/>
    <property type="match status" value="1"/>
</dbReference>
<dbReference type="RefSeq" id="WP_381237647.1">
    <property type="nucleotide sequence ID" value="NZ_JBHSKH010000050.1"/>
</dbReference>
<dbReference type="CDD" id="cd16917">
    <property type="entry name" value="HATPase_UhpB-NarQ-NarX-like"/>
    <property type="match status" value="1"/>
</dbReference>
<feature type="domain" description="GAF" evidence="4">
    <location>
        <begin position="57"/>
        <end position="204"/>
    </location>
</feature>
<organism evidence="6 7">
    <name type="scientific">Streptomyces kaempferi</name>
    <dbReference type="NCBI Taxonomy" id="333725"/>
    <lineage>
        <taxon>Bacteria</taxon>
        <taxon>Bacillati</taxon>
        <taxon>Actinomycetota</taxon>
        <taxon>Actinomycetes</taxon>
        <taxon>Kitasatosporales</taxon>
        <taxon>Streptomycetaceae</taxon>
        <taxon>Streptomyces</taxon>
    </lineage>
</organism>
<name>A0ABW3XML5_9ACTN</name>
<dbReference type="SUPFAM" id="SSF55781">
    <property type="entry name" value="GAF domain-like"/>
    <property type="match status" value="2"/>
</dbReference>
<dbReference type="InterPro" id="IPR003594">
    <property type="entry name" value="HATPase_dom"/>
</dbReference>
<dbReference type="InterPro" id="IPR050482">
    <property type="entry name" value="Sensor_HK_TwoCompSys"/>
</dbReference>
<dbReference type="SMART" id="SM00387">
    <property type="entry name" value="HATPase_c"/>
    <property type="match status" value="1"/>
</dbReference>
<protein>
    <submittedName>
        <fullName evidence="6">GAF domain-containing protein</fullName>
    </submittedName>
</protein>
<dbReference type="Pfam" id="PF02518">
    <property type="entry name" value="HATPase_c"/>
    <property type="match status" value="1"/>
</dbReference>
<evidence type="ECO:0000256" key="3">
    <source>
        <dbReference type="ARBA" id="ARBA00023012"/>
    </source>
</evidence>
<dbReference type="Pfam" id="PF13185">
    <property type="entry name" value="GAF_2"/>
    <property type="match status" value="2"/>
</dbReference>
<proteinExistence type="predicted"/>
<keyword evidence="2" id="KW-0418">Kinase</keyword>
<feature type="domain" description="GAF" evidence="4">
    <location>
        <begin position="225"/>
        <end position="372"/>
    </location>
</feature>
<dbReference type="Proteomes" id="UP001597058">
    <property type="component" value="Unassembled WGS sequence"/>
</dbReference>
<dbReference type="Gene3D" id="3.30.450.40">
    <property type="match status" value="2"/>
</dbReference>